<evidence type="ECO:0000313" key="2">
    <source>
        <dbReference type="Proteomes" id="UP000034852"/>
    </source>
</evidence>
<dbReference type="Proteomes" id="UP000034852">
    <property type="component" value="Unassembled WGS sequence"/>
</dbReference>
<gene>
    <name evidence="1" type="ORF">US52_C0024G0001</name>
</gene>
<accession>A0A0G0GZK0</accession>
<organism evidence="1 2">
    <name type="scientific">candidate division WS6 bacterium GW2011_GWA2_37_6</name>
    <dbReference type="NCBI Taxonomy" id="1619087"/>
    <lineage>
        <taxon>Bacteria</taxon>
        <taxon>Candidatus Dojkabacteria</taxon>
    </lineage>
</organism>
<sequence>KDEIIGKLTRFYKDWNAFTGKDIYNLSDYNTVGCLTIEEIEG</sequence>
<protein>
    <submittedName>
        <fullName evidence="1">Uncharacterized protein</fullName>
    </submittedName>
</protein>
<reference evidence="1" key="1">
    <citation type="journal article" date="2015" name="Nature">
        <title>rRNA introns, odd ribosomes, and small enigmatic genomes across a large radiation of phyla.</title>
        <authorList>
            <person name="Brown C.T."/>
            <person name="Hug L.A."/>
            <person name="Thomas B.C."/>
            <person name="Sharon I."/>
            <person name="Castelle C.J."/>
            <person name="Singh A."/>
            <person name="Wilkins M.J."/>
            <person name="Williams K.H."/>
            <person name="Banfield J.F."/>
        </authorList>
    </citation>
    <scope>NUCLEOTIDE SEQUENCE [LARGE SCALE GENOMIC DNA]</scope>
</reference>
<comment type="caution">
    <text evidence="1">The sequence shown here is derived from an EMBL/GenBank/DDBJ whole genome shotgun (WGS) entry which is preliminary data.</text>
</comment>
<name>A0A0G0GZK0_9BACT</name>
<evidence type="ECO:0000313" key="1">
    <source>
        <dbReference type="EMBL" id="KKQ35467.1"/>
    </source>
</evidence>
<proteinExistence type="predicted"/>
<feature type="non-terminal residue" evidence="1">
    <location>
        <position position="1"/>
    </location>
</feature>
<dbReference type="EMBL" id="LBTH01000024">
    <property type="protein sequence ID" value="KKQ35467.1"/>
    <property type="molecule type" value="Genomic_DNA"/>
</dbReference>
<dbReference type="AlphaFoldDB" id="A0A0G0GZK0"/>